<comment type="caution">
    <text evidence="1">The sequence shown here is derived from an EMBL/GenBank/DDBJ whole genome shotgun (WGS) entry which is preliminary data.</text>
</comment>
<name>A0ABQ5TLS9_9BACI</name>
<dbReference type="Proteomes" id="UP001275436">
    <property type="component" value="Unassembled WGS sequence"/>
</dbReference>
<proteinExistence type="predicted"/>
<evidence type="ECO:0000313" key="1">
    <source>
        <dbReference type="EMBL" id="GLO67773.1"/>
    </source>
</evidence>
<dbReference type="EMBL" id="BSKO01000001">
    <property type="protein sequence ID" value="GLO67773.1"/>
    <property type="molecule type" value="Genomic_DNA"/>
</dbReference>
<sequence length="54" mass="6497">MEIIYRKKTYKIKSENLAVFNNFFHKYLLPNQLEHGSKLIGRWVNEKQTEITAI</sequence>
<organism evidence="1 2">
    <name type="scientific">Oceanobacillus kimchii</name>
    <dbReference type="NCBI Taxonomy" id="746691"/>
    <lineage>
        <taxon>Bacteria</taxon>
        <taxon>Bacillati</taxon>
        <taxon>Bacillota</taxon>
        <taxon>Bacilli</taxon>
        <taxon>Bacillales</taxon>
        <taxon>Bacillaceae</taxon>
        <taxon>Oceanobacillus</taxon>
    </lineage>
</organism>
<evidence type="ECO:0000313" key="2">
    <source>
        <dbReference type="Proteomes" id="UP001275436"/>
    </source>
</evidence>
<dbReference type="InterPro" id="IPR011008">
    <property type="entry name" value="Dimeric_a/b-barrel"/>
</dbReference>
<protein>
    <submittedName>
        <fullName evidence="1">Uncharacterized protein</fullName>
    </submittedName>
</protein>
<keyword evidence="2" id="KW-1185">Reference proteome</keyword>
<accession>A0ABQ5TLS9</accession>
<dbReference type="SUPFAM" id="SSF54909">
    <property type="entry name" value="Dimeric alpha+beta barrel"/>
    <property type="match status" value="1"/>
</dbReference>
<gene>
    <name evidence="1" type="ORF">MACH08_35570</name>
</gene>
<reference evidence="1 2" key="1">
    <citation type="submission" date="2023-02" db="EMBL/GenBank/DDBJ databases">
        <title>Oceanobacillus kimchii IFOP_LL358 isolated form Alexandrium catenella lab strain.</title>
        <authorList>
            <person name="Gajardo G."/>
            <person name="Ueki S."/>
            <person name="Maruyama F."/>
        </authorList>
    </citation>
    <scope>NUCLEOTIDE SEQUENCE [LARGE SCALE GENOMIC DNA]</scope>
    <source>
        <strain evidence="1 2">IFOP_LL358</strain>
    </source>
</reference>
<dbReference type="Gene3D" id="3.30.70.100">
    <property type="match status" value="1"/>
</dbReference>